<feature type="compositionally biased region" description="Basic residues" evidence="9">
    <location>
        <begin position="390"/>
        <end position="399"/>
    </location>
</feature>
<dbReference type="GO" id="GO:0004190">
    <property type="term" value="F:aspartic-type endopeptidase activity"/>
    <property type="evidence" value="ECO:0007669"/>
    <property type="project" value="InterPro"/>
</dbReference>
<feature type="coiled-coil region" evidence="8">
    <location>
        <begin position="315"/>
        <end position="342"/>
    </location>
</feature>
<dbReference type="SMART" id="SM00343">
    <property type="entry name" value="ZnF_C2HC"/>
    <property type="match status" value="1"/>
</dbReference>
<dbReference type="PROSITE" id="PS00141">
    <property type="entry name" value="ASP_PROTEASE"/>
    <property type="match status" value="1"/>
</dbReference>
<dbReference type="InterPro" id="IPR001878">
    <property type="entry name" value="Znf_CCHC"/>
</dbReference>
<dbReference type="Pfam" id="PF00665">
    <property type="entry name" value="rve"/>
    <property type="match status" value="1"/>
</dbReference>
<evidence type="ECO:0000256" key="3">
    <source>
        <dbReference type="ARBA" id="ARBA00022722"/>
    </source>
</evidence>
<evidence type="ECO:0000256" key="4">
    <source>
        <dbReference type="ARBA" id="ARBA00022759"/>
    </source>
</evidence>
<proteinExistence type="predicted"/>
<dbReference type="SUPFAM" id="SSF50630">
    <property type="entry name" value="Acid proteases"/>
    <property type="match status" value="1"/>
</dbReference>
<dbReference type="PROSITE" id="PS50158">
    <property type="entry name" value="ZF_CCHC"/>
    <property type="match status" value="1"/>
</dbReference>
<dbReference type="InterPro" id="IPR036397">
    <property type="entry name" value="RNaseH_sf"/>
</dbReference>
<dbReference type="InterPro" id="IPR041588">
    <property type="entry name" value="Integrase_H2C2"/>
</dbReference>
<dbReference type="PANTHER" id="PTHR37984">
    <property type="entry name" value="PROTEIN CBG26694"/>
    <property type="match status" value="1"/>
</dbReference>
<protein>
    <recommendedName>
        <fullName evidence="14">Endonuclease</fullName>
    </recommendedName>
</protein>
<dbReference type="InterPro" id="IPR001969">
    <property type="entry name" value="Aspartic_peptidase_AS"/>
</dbReference>
<keyword evidence="13" id="KW-1185">Reference proteome</keyword>
<evidence type="ECO:0000256" key="9">
    <source>
        <dbReference type="SAM" id="MobiDB-lite"/>
    </source>
</evidence>
<dbReference type="PROSITE" id="PS50994">
    <property type="entry name" value="INTEGRASE"/>
    <property type="match status" value="1"/>
</dbReference>
<dbReference type="GO" id="GO:0004519">
    <property type="term" value="F:endonuclease activity"/>
    <property type="evidence" value="ECO:0007669"/>
    <property type="project" value="UniProtKB-KW"/>
</dbReference>
<keyword evidence="7" id="KW-0863">Zinc-finger</keyword>
<dbReference type="Pfam" id="PF00098">
    <property type="entry name" value="zf-CCHC"/>
    <property type="match status" value="1"/>
</dbReference>
<gene>
    <name evidence="12" type="ORF">MEDL_494</name>
</gene>
<dbReference type="EMBL" id="CAJPWZ010000041">
    <property type="protein sequence ID" value="CAG2184860.1"/>
    <property type="molecule type" value="Genomic_DNA"/>
</dbReference>
<organism evidence="12 13">
    <name type="scientific">Mytilus edulis</name>
    <name type="common">Blue mussel</name>
    <dbReference type="NCBI Taxonomy" id="6550"/>
    <lineage>
        <taxon>Eukaryota</taxon>
        <taxon>Metazoa</taxon>
        <taxon>Spiralia</taxon>
        <taxon>Lophotrochozoa</taxon>
        <taxon>Mollusca</taxon>
        <taxon>Bivalvia</taxon>
        <taxon>Autobranchia</taxon>
        <taxon>Pteriomorphia</taxon>
        <taxon>Mytilida</taxon>
        <taxon>Mytiloidea</taxon>
        <taxon>Mytilidae</taxon>
        <taxon>Mytilinae</taxon>
        <taxon>Mytilus</taxon>
    </lineage>
</organism>
<evidence type="ECO:0000313" key="13">
    <source>
        <dbReference type="Proteomes" id="UP000683360"/>
    </source>
</evidence>
<dbReference type="GO" id="GO:0008270">
    <property type="term" value="F:zinc ion binding"/>
    <property type="evidence" value="ECO:0007669"/>
    <property type="project" value="UniProtKB-KW"/>
</dbReference>
<evidence type="ECO:0000256" key="7">
    <source>
        <dbReference type="PROSITE-ProRule" id="PRU00047"/>
    </source>
</evidence>
<keyword evidence="8" id="KW-0175">Coiled coil</keyword>
<feature type="domain" description="Integrase catalytic" evidence="11">
    <location>
        <begin position="798"/>
        <end position="963"/>
    </location>
</feature>
<keyword evidence="3" id="KW-0540">Nuclease</keyword>
<keyword evidence="1" id="KW-0808">Transferase</keyword>
<feature type="region of interest" description="Disordered" evidence="9">
    <location>
        <begin position="1100"/>
        <end position="1125"/>
    </location>
</feature>
<name>A0A8S3PNU2_MYTED</name>
<dbReference type="GO" id="GO:0003676">
    <property type="term" value="F:nucleic acid binding"/>
    <property type="evidence" value="ECO:0007669"/>
    <property type="project" value="InterPro"/>
</dbReference>
<dbReference type="Pfam" id="PF13975">
    <property type="entry name" value="gag-asp_proteas"/>
    <property type="match status" value="1"/>
</dbReference>
<evidence type="ECO:0000256" key="2">
    <source>
        <dbReference type="ARBA" id="ARBA00022695"/>
    </source>
</evidence>
<evidence type="ECO:0000256" key="8">
    <source>
        <dbReference type="SAM" id="Coils"/>
    </source>
</evidence>
<feature type="domain" description="CCHC-type" evidence="10">
    <location>
        <begin position="356"/>
        <end position="369"/>
    </location>
</feature>
<dbReference type="InterPro" id="IPR012337">
    <property type="entry name" value="RNaseH-like_sf"/>
</dbReference>
<accession>A0A8S3PNU2</accession>
<keyword evidence="7" id="KW-0479">Metal-binding</keyword>
<dbReference type="InterPro" id="IPR054465">
    <property type="entry name" value="Integrase_p58-like_C"/>
</dbReference>
<dbReference type="Gene3D" id="3.30.420.10">
    <property type="entry name" value="Ribonuclease H-like superfamily/Ribonuclease H"/>
    <property type="match status" value="1"/>
</dbReference>
<dbReference type="InterPro" id="IPR036875">
    <property type="entry name" value="Znf_CCHC_sf"/>
</dbReference>
<dbReference type="Proteomes" id="UP000683360">
    <property type="component" value="Unassembled WGS sequence"/>
</dbReference>
<reference evidence="12" key="1">
    <citation type="submission" date="2021-03" db="EMBL/GenBank/DDBJ databases">
        <authorList>
            <person name="Bekaert M."/>
        </authorList>
    </citation>
    <scope>NUCLEOTIDE SEQUENCE</scope>
</reference>
<dbReference type="AlphaFoldDB" id="A0A8S3PNU2"/>
<dbReference type="InterPro" id="IPR050951">
    <property type="entry name" value="Retrovirus_Pol_polyprotein"/>
</dbReference>
<dbReference type="FunFam" id="1.10.340.70:FF:000001">
    <property type="entry name" value="Retrovirus-related Pol polyprotein from transposon gypsy-like Protein"/>
    <property type="match status" value="1"/>
</dbReference>
<dbReference type="Gene3D" id="2.40.70.10">
    <property type="entry name" value="Acid Proteases"/>
    <property type="match status" value="1"/>
</dbReference>
<feature type="region of interest" description="Disordered" evidence="9">
    <location>
        <begin position="20"/>
        <end position="43"/>
    </location>
</feature>
<dbReference type="GO" id="GO:0003964">
    <property type="term" value="F:RNA-directed DNA polymerase activity"/>
    <property type="evidence" value="ECO:0007669"/>
    <property type="project" value="UniProtKB-KW"/>
</dbReference>
<dbReference type="Pfam" id="PF17921">
    <property type="entry name" value="Integrase_H2C2"/>
    <property type="match status" value="1"/>
</dbReference>
<sequence>MDKAENLFSQLSRLDKDLQDTLSRSRHSHSTPIPGFASDSGIITPQRNAKTSVDKTTPIHSTPVGQHHIGIGARPKVFKDIEVSNPLKPHDIKIVRENPVNLSDKKSPGKAPGTSMSKRRDIKVATYDGSGDWNDYRSHFEACSSINGWDNLEKGLYLAASLRGQAQGVLGDLSDDKKSHFDQLVRSLEERFAPPNQSELYRVQLKERKQRASETLPELGQTIRRLVNKAYPTAPGEVKETLAKEHFLDALINTEMRIKIKQSRPPDLNSAICLAVELETFYKAEKQFEVGKAHLRVVDNNEQVVRESESHDRLSDKIEGMLAAFNDQLANMRKELDEFKNKANMFGPVDRSKFLCYNCGKPGHMARNCNAPRNRRQNNQGSPGPSVRRTNNRSGKRKRKSLYLGSNTLNNEAGLYVELFINGIPAKFLIDTGATVSLVSDTLFEKLKSRDRPSVRQVTQEIIAANGESLKIIGKALFSLKLGSFHTVIEGVIAGLSVEGILGLDFLQTNGCKVDLGNKVMERDNQHIPLLLQGKLGVYRVAVKDKVSIAPRSEVVIQGEVLNYDSAVQVTGIIEPSEEFLDRGKALVGKSVVMSDKTVPVRLLNISDSVQVLNVGTVVGNLSGAEVVSQVDNHKDYALNNELEKLLDRSRGQDDDLELDIRQLQETDKDLQTVIGWLTTGSKPSYSQTGKHSYVVKSLWSQWNVMKVQDGILFREDPETNLKQVVIPMKERRKILEFAHDNRTAAHLGIKKTLARIKEKFYWPGVRGDTWSYIAGCSICNKRKKPIPKRKAPMQVKESGYPMERIAMDILGELPASEKGNKYILVISDYYTKWTESHPMPNMEATTVANILMTEVISRFGVPTIIHSDQGSQFESHLFKEMCKLLQIEKTRTTPYHPKSDGMVERFNKTLATMLTGSSQHETTGYTPNRLMLGREVSTPLDLIYKLPSQVKAIPQNQWAWELQEHMEEAHQIVQRHVSGQMLRQKKNHDKNVSWAKFEPGNMVYVYFPLRTPGLSPKFTNQWCGPYKVIKINSSVTYTVNCGRKGAGQVIHVDRMRPCPQQKLRGELVDEQSPEKTGELESEIHDEEVIIDSLPLLDLDDHEDVDNDRPRRFRKPPSWMKDYER</sequence>
<feature type="region of interest" description="Disordered" evidence="9">
    <location>
        <begin position="367"/>
        <end position="399"/>
    </location>
</feature>
<dbReference type="OrthoDB" id="6103922at2759"/>
<dbReference type="InterPro" id="IPR021109">
    <property type="entry name" value="Peptidase_aspartic_dom_sf"/>
</dbReference>
<feature type="compositionally biased region" description="Polar residues" evidence="9">
    <location>
        <begin position="377"/>
        <end position="389"/>
    </location>
</feature>
<keyword evidence="4" id="KW-0255">Endonuclease</keyword>
<dbReference type="SUPFAM" id="SSF53098">
    <property type="entry name" value="Ribonuclease H-like"/>
    <property type="match status" value="1"/>
</dbReference>
<evidence type="ECO:0000256" key="6">
    <source>
        <dbReference type="ARBA" id="ARBA00022918"/>
    </source>
</evidence>
<keyword evidence="2" id="KW-0548">Nucleotidyltransferase</keyword>
<dbReference type="SUPFAM" id="SSF57756">
    <property type="entry name" value="Retrovirus zinc finger-like domains"/>
    <property type="match status" value="1"/>
</dbReference>
<dbReference type="InterPro" id="IPR001584">
    <property type="entry name" value="Integrase_cat-core"/>
</dbReference>
<evidence type="ECO:0000256" key="1">
    <source>
        <dbReference type="ARBA" id="ARBA00022679"/>
    </source>
</evidence>
<comment type="caution">
    <text evidence="12">The sequence shown here is derived from an EMBL/GenBank/DDBJ whole genome shotgun (WGS) entry which is preliminary data.</text>
</comment>
<evidence type="ECO:0000313" key="12">
    <source>
        <dbReference type="EMBL" id="CAG2184860.1"/>
    </source>
</evidence>
<dbReference type="GO" id="GO:0006508">
    <property type="term" value="P:proteolysis"/>
    <property type="evidence" value="ECO:0007669"/>
    <property type="project" value="InterPro"/>
</dbReference>
<evidence type="ECO:0000259" key="11">
    <source>
        <dbReference type="PROSITE" id="PS50994"/>
    </source>
</evidence>
<dbReference type="Gene3D" id="1.10.340.70">
    <property type="match status" value="1"/>
</dbReference>
<keyword evidence="7" id="KW-0862">Zinc</keyword>
<evidence type="ECO:0000256" key="5">
    <source>
        <dbReference type="ARBA" id="ARBA00022801"/>
    </source>
</evidence>
<evidence type="ECO:0008006" key="14">
    <source>
        <dbReference type="Google" id="ProtNLM"/>
    </source>
</evidence>
<keyword evidence="6" id="KW-0695">RNA-directed DNA polymerase</keyword>
<dbReference type="SMR" id="A0A8S3PNU2"/>
<dbReference type="Gene3D" id="4.10.60.10">
    <property type="entry name" value="Zinc finger, CCHC-type"/>
    <property type="match status" value="1"/>
</dbReference>
<dbReference type="PANTHER" id="PTHR37984:SF15">
    <property type="entry name" value="INTEGRASE CATALYTIC DOMAIN-CONTAINING PROTEIN"/>
    <property type="match status" value="1"/>
</dbReference>
<dbReference type="Pfam" id="PF22938">
    <property type="entry name" value="Integrase_p58_C"/>
    <property type="match status" value="1"/>
</dbReference>
<dbReference type="FunFam" id="3.30.420.10:FF:000032">
    <property type="entry name" value="Retrovirus-related Pol polyprotein from transposon 297-like Protein"/>
    <property type="match status" value="1"/>
</dbReference>
<keyword evidence="5" id="KW-0378">Hydrolase</keyword>
<dbReference type="CDD" id="cd00303">
    <property type="entry name" value="retropepsin_like"/>
    <property type="match status" value="1"/>
</dbReference>
<dbReference type="GO" id="GO:0015074">
    <property type="term" value="P:DNA integration"/>
    <property type="evidence" value="ECO:0007669"/>
    <property type="project" value="InterPro"/>
</dbReference>
<evidence type="ECO:0000259" key="10">
    <source>
        <dbReference type="PROSITE" id="PS50158"/>
    </source>
</evidence>